<dbReference type="OrthoDB" id="5522061at2759"/>
<dbReference type="GeneID" id="24163731"/>
<organism evidence="2 3">
    <name type="scientific">Coccidioides immitis (strain RS)</name>
    <name type="common">Valley fever fungus</name>
    <dbReference type="NCBI Taxonomy" id="246410"/>
    <lineage>
        <taxon>Eukaryota</taxon>
        <taxon>Fungi</taxon>
        <taxon>Dikarya</taxon>
        <taxon>Ascomycota</taxon>
        <taxon>Pezizomycotina</taxon>
        <taxon>Eurotiomycetes</taxon>
        <taxon>Eurotiomycetidae</taxon>
        <taxon>Onygenales</taxon>
        <taxon>Onygenaceae</taxon>
        <taxon>Coccidioides</taxon>
    </lineage>
</organism>
<evidence type="ECO:0000259" key="1">
    <source>
        <dbReference type="Pfam" id="PF20978"/>
    </source>
</evidence>
<dbReference type="Proteomes" id="UP000001261">
    <property type="component" value="Unassembled WGS sequence"/>
</dbReference>
<dbReference type="KEGG" id="cim:CIMG_11484"/>
<evidence type="ECO:0000313" key="2">
    <source>
        <dbReference type="EMBL" id="KJF61111.1"/>
    </source>
</evidence>
<dbReference type="InterPro" id="IPR049545">
    <property type="entry name" value="Gta3_dom"/>
</dbReference>
<evidence type="ECO:0000313" key="3">
    <source>
        <dbReference type="Proteomes" id="UP000001261"/>
    </source>
</evidence>
<dbReference type="PANTHER" id="PTHR15004">
    <property type="entry name" value="GLUTAMYL-TRNA(GLN) AMIDOTRANSFERASE SUBUNIT C, MITOCHONDRIAL"/>
    <property type="match status" value="1"/>
</dbReference>
<dbReference type="AlphaFoldDB" id="A0A0D8JW21"/>
<dbReference type="GO" id="GO:0030956">
    <property type="term" value="C:glutamyl-tRNA(Gln) amidotransferase complex"/>
    <property type="evidence" value="ECO:0007669"/>
    <property type="project" value="TreeGrafter"/>
</dbReference>
<dbReference type="GO" id="GO:0005739">
    <property type="term" value="C:mitochondrion"/>
    <property type="evidence" value="ECO:0007669"/>
    <property type="project" value="TreeGrafter"/>
</dbReference>
<dbReference type="VEuPathDB" id="FungiDB:CIMG_11484"/>
<proteinExistence type="predicted"/>
<dbReference type="GO" id="GO:0070681">
    <property type="term" value="P:glutaminyl-tRNAGln biosynthesis via transamidation"/>
    <property type="evidence" value="ECO:0007669"/>
    <property type="project" value="TreeGrafter"/>
</dbReference>
<dbReference type="PANTHER" id="PTHR15004:SF0">
    <property type="entry name" value="GLUTAMYL-TRNA(GLN) AMIDOTRANSFERASE SUBUNIT C, MITOCHONDRIAL"/>
    <property type="match status" value="1"/>
</dbReference>
<sequence>MPPTVVARCSRAHLFRQHTRACQKVSQLQTHDFNLITPISLRQFSSASSSSSSPSDETDLSTVLSTPTWSIKSLLRDLTDIPDTPVSRTQLHHLLRLSALPPPSSPSEEASMLKTLSCQIHFVKQVQQIDTTGVTPLRSIRDETDEAHKENTINIERLRDSLEREEFVGRNRRIRRRRPDKMEHPDEGSWEEKDALLKSASKMMGKFFVVQSSEAKAE</sequence>
<keyword evidence="3" id="KW-1185">Reference proteome</keyword>
<dbReference type="GO" id="GO:0032543">
    <property type="term" value="P:mitochondrial translation"/>
    <property type="evidence" value="ECO:0007669"/>
    <property type="project" value="TreeGrafter"/>
</dbReference>
<dbReference type="InterPro" id="IPR003837">
    <property type="entry name" value="GatC"/>
</dbReference>
<reference evidence="3" key="1">
    <citation type="journal article" date="2009" name="Genome Res.">
        <title>Comparative genomic analyses of the human fungal pathogens Coccidioides and their relatives.</title>
        <authorList>
            <person name="Sharpton T.J."/>
            <person name="Stajich J.E."/>
            <person name="Rounsley S.D."/>
            <person name="Gardner M.J."/>
            <person name="Wortman J.R."/>
            <person name="Jordar V.S."/>
            <person name="Maiti R."/>
            <person name="Kodira C.D."/>
            <person name="Neafsey D.E."/>
            <person name="Zeng Q."/>
            <person name="Hung C.-Y."/>
            <person name="McMahan C."/>
            <person name="Muszewska A."/>
            <person name="Grynberg M."/>
            <person name="Mandel M.A."/>
            <person name="Kellner E.M."/>
            <person name="Barker B.M."/>
            <person name="Galgiani J.N."/>
            <person name="Orbach M.J."/>
            <person name="Kirkland T.N."/>
            <person name="Cole G.T."/>
            <person name="Henn M.R."/>
            <person name="Birren B.W."/>
            <person name="Taylor J.W."/>
        </authorList>
    </citation>
    <scope>NUCLEOTIDE SEQUENCE [LARGE SCALE GENOMIC DNA]</scope>
    <source>
        <strain evidence="3">RS</strain>
    </source>
</reference>
<dbReference type="OMA" id="RIGHYQR"/>
<dbReference type="InParanoid" id="A0A0D8JW21"/>
<protein>
    <recommendedName>
        <fullName evidence="1">Glutamyl-tRNA amidotransferase complex subunit Gta3 domain-containing protein</fullName>
    </recommendedName>
</protein>
<reference evidence="3" key="2">
    <citation type="journal article" date="2010" name="Genome Res.">
        <title>Population genomic sequencing of Coccidioides fungi reveals recent hybridization and transposon control.</title>
        <authorList>
            <person name="Neafsey D.E."/>
            <person name="Barker B.M."/>
            <person name="Sharpton T.J."/>
            <person name="Stajich J.E."/>
            <person name="Park D.J."/>
            <person name="Whiston E."/>
            <person name="Hung C.-Y."/>
            <person name="McMahan C."/>
            <person name="White J."/>
            <person name="Sykes S."/>
            <person name="Heiman D."/>
            <person name="Young S."/>
            <person name="Zeng Q."/>
            <person name="Abouelleil A."/>
            <person name="Aftuck L."/>
            <person name="Bessette D."/>
            <person name="Brown A."/>
            <person name="FitzGerald M."/>
            <person name="Lui A."/>
            <person name="Macdonald J.P."/>
            <person name="Priest M."/>
            <person name="Orbach M.J."/>
            <person name="Galgiani J.N."/>
            <person name="Kirkland T.N."/>
            <person name="Cole G.T."/>
            <person name="Birren B.W."/>
            <person name="Henn M.R."/>
            <person name="Taylor J.W."/>
            <person name="Rounsley S.D."/>
        </authorList>
    </citation>
    <scope>GENOME REANNOTATION</scope>
    <source>
        <strain evidence="3">RS</strain>
    </source>
</reference>
<dbReference type="GO" id="GO:0006450">
    <property type="term" value="P:regulation of translational fidelity"/>
    <property type="evidence" value="ECO:0007669"/>
    <property type="project" value="InterPro"/>
</dbReference>
<accession>A0A0D8JW21</accession>
<gene>
    <name evidence="2" type="ORF">CIMG_11484</name>
</gene>
<name>A0A0D8JW21_COCIM</name>
<dbReference type="EMBL" id="GG704914">
    <property type="protein sequence ID" value="KJF61111.1"/>
    <property type="molecule type" value="Genomic_DNA"/>
</dbReference>
<feature type="domain" description="Glutamyl-tRNA amidotransferase complex subunit Gta3" evidence="1">
    <location>
        <begin position="82"/>
        <end position="137"/>
    </location>
</feature>
<dbReference type="Pfam" id="PF20978">
    <property type="entry name" value="Gta3"/>
    <property type="match status" value="1"/>
</dbReference>
<dbReference type="RefSeq" id="XP_012213894.1">
    <property type="nucleotide sequence ID" value="XM_012358471.1"/>
</dbReference>